<reference evidence="1 2" key="1">
    <citation type="submission" date="2014-07" db="EMBL/GenBank/DDBJ databases">
        <title>Draft Genome Sequences of Environmental Pseudomonas syringae strains.</title>
        <authorList>
            <person name="Baltrus D.A."/>
            <person name="Berge O."/>
            <person name="Morris C."/>
        </authorList>
    </citation>
    <scope>NUCLEOTIDE SEQUENCE [LARGE SCALE GENOMIC DNA]</scope>
    <source>
        <strain evidence="1 2">CEB003</strain>
    </source>
</reference>
<sequence length="74" mass="7917">MLKPLPLLIVAGLLSGCASEPEAGEVDRAPDVLQVSCYQAPWQAETVPVLYKRGGEAALDKYEFMPTLGPVGCR</sequence>
<dbReference type="PATRIC" id="fig|317.174.peg.1431"/>
<accession>A0A085VBR8</accession>
<gene>
    <name evidence="1" type="ORF">IV02_07030</name>
</gene>
<dbReference type="EMBL" id="JPQT01000095">
    <property type="protein sequence ID" value="KFE52881.1"/>
    <property type="molecule type" value="Genomic_DNA"/>
</dbReference>
<evidence type="ECO:0000313" key="2">
    <source>
        <dbReference type="Proteomes" id="UP000028643"/>
    </source>
</evidence>
<dbReference type="AlphaFoldDB" id="A0A085VBR8"/>
<comment type="caution">
    <text evidence="1">The sequence shown here is derived from an EMBL/GenBank/DDBJ whole genome shotgun (WGS) entry which is preliminary data.</text>
</comment>
<evidence type="ECO:0008006" key="3">
    <source>
        <dbReference type="Google" id="ProtNLM"/>
    </source>
</evidence>
<dbReference type="Proteomes" id="UP000028643">
    <property type="component" value="Unassembled WGS sequence"/>
</dbReference>
<organism evidence="1 2">
    <name type="scientific">Pseudomonas syringae</name>
    <dbReference type="NCBI Taxonomy" id="317"/>
    <lineage>
        <taxon>Bacteria</taxon>
        <taxon>Pseudomonadati</taxon>
        <taxon>Pseudomonadota</taxon>
        <taxon>Gammaproteobacteria</taxon>
        <taxon>Pseudomonadales</taxon>
        <taxon>Pseudomonadaceae</taxon>
        <taxon>Pseudomonas</taxon>
    </lineage>
</organism>
<dbReference type="RefSeq" id="WP_020293574.1">
    <property type="nucleotide sequence ID" value="NZ_JPQT01000095.1"/>
</dbReference>
<evidence type="ECO:0000313" key="1">
    <source>
        <dbReference type="EMBL" id="KFE52881.1"/>
    </source>
</evidence>
<dbReference type="PROSITE" id="PS51257">
    <property type="entry name" value="PROKAR_LIPOPROTEIN"/>
    <property type="match status" value="1"/>
</dbReference>
<proteinExistence type="predicted"/>
<protein>
    <recommendedName>
        <fullName evidence="3">Lipoprotein</fullName>
    </recommendedName>
</protein>
<name>A0A085VBR8_PSESX</name>